<evidence type="ECO:0000259" key="4">
    <source>
        <dbReference type="Pfam" id="PF01168"/>
    </source>
</evidence>
<evidence type="ECO:0000256" key="3">
    <source>
        <dbReference type="ARBA" id="ARBA00023235"/>
    </source>
</evidence>
<dbReference type="InterPro" id="IPR000821">
    <property type="entry name" value="Ala_racemase"/>
</dbReference>
<dbReference type="CDD" id="cd06815">
    <property type="entry name" value="PLPDE_III_AR_like_1"/>
    <property type="match status" value="1"/>
</dbReference>
<comment type="caution">
    <text evidence="5">The sequence shown here is derived from an EMBL/GenBank/DDBJ whole genome shotgun (WGS) entry which is preliminary data.</text>
</comment>
<comment type="cofactor">
    <cofactor evidence="1">
        <name>pyridoxal 5'-phosphate</name>
        <dbReference type="ChEBI" id="CHEBI:597326"/>
    </cofactor>
</comment>
<dbReference type="GO" id="GO:0030170">
    <property type="term" value="F:pyridoxal phosphate binding"/>
    <property type="evidence" value="ECO:0007669"/>
    <property type="project" value="TreeGrafter"/>
</dbReference>
<keyword evidence="3" id="KW-0413">Isomerase</keyword>
<gene>
    <name evidence="5" type="ORF">C1H69_14515</name>
</gene>
<keyword evidence="2" id="KW-0663">Pyridoxal phosphate</keyword>
<dbReference type="Gene3D" id="3.20.20.10">
    <property type="entry name" value="Alanine racemase"/>
    <property type="match status" value="1"/>
</dbReference>
<dbReference type="SUPFAM" id="SSF51419">
    <property type="entry name" value="PLP-binding barrel"/>
    <property type="match status" value="1"/>
</dbReference>
<evidence type="ECO:0000313" key="6">
    <source>
        <dbReference type="Proteomes" id="UP000235803"/>
    </source>
</evidence>
<dbReference type="RefSeq" id="WP_102654092.1">
    <property type="nucleotide sequence ID" value="NZ_PNRF01000028.1"/>
</dbReference>
<dbReference type="Proteomes" id="UP000235803">
    <property type="component" value="Unassembled WGS sequence"/>
</dbReference>
<dbReference type="GO" id="GO:0005829">
    <property type="term" value="C:cytosol"/>
    <property type="evidence" value="ECO:0007669"/>
    <property type="project" value="TreeGrafter"/>
</dbReference>
<sequence length="397" mass="41611">MICPRIEIDLAKIEDNARELVALLAGRGIDVTGVTKATLGLPEVANAMIAGGVARLGDSRIENLEALRDAGIRTPLTLLRSPTPDQAGRTVACASISQVSEPEVVNALSAAAGKRGVIHGLVLMVELGDLREGVLPGEVLDLARRISRTPHVTLVGLGTNLACRAGVVPSAGNMDELSSLATLLEGELGLHLPIVSGGNSANLAWAIEAPAGRVNDLRLGESILLGCDPLTRKPLNGLHTDAFTLVVPVIESLAKPTAPRGATGEAAFGVPMQMLERGTIIQTIAAIGRQDVDPDGLTPPGDISVLAASSDHLVLETQHRLAPGTEIRFGLNYSALLRAMTSPFVVTMITATQRPVVPMMGRGTAAMGKPRWAWRTTLGTYQARLAGWHRTDPTGSK</sequence>
<name>A0A2N7U1Y9_9GAMM</name>
<evidence type="ECO:0000256" key="2">
    <source>
        <dbReference type="ARBA" id="ARBA00022898"/>
    </source>
</evidence>
<dbReference type="InterPro" id="IPR001608">
    <property type="entry name" value="Ala_racemase_N"/>
</dbReference>
<keyword evidence="6" id="KW-1185">Reference proteome</keyword>
<accession>A0A2N7U1Y9</accession>
<organism evidence="5 6">
    <name type="scientific">Billgrantia endophytica</name>
    <dbReference type="NCBI Taxonomy" id="2033802"/>
    <lineage>
        <taxon>Bacteria</taxon>
        <taxon>Pseudomonadati</taxon>
        <taxon>Pseudomonadota</taxon>
        <taxon>Gammaproteobacteria</taxon>
        <taxon>Oceanospirillales</taxon>
        <taxon>Halomonadaceae</taxon>
        <taxon>Billgrantia</taxon>
    </lineage>
</organism>
<evidence type="ECO:0000256" key="1">
    <source>
        <dbReference type="ARBA" id="ARBA00001933"/>
    </source>
</evidence>
<dbReference type="PANTHER" id="PTHR30511:SF3">
    <property type="entry name" value="LYSINE RACEMASE"/>
    <property type="match status" value="1"/>
</dbReference>
<dbReference type="Pfam" id="PF01168">
    <property type="entry name" value="Ala_racemase_N"/>
    <property type="match status" value="1"/>
</dbReference>
<dbReference type="PANTHER" id="PTHR30511">
    <property type="entry name" value="ALANINE RACEMASE"/>
    <property type="match status" value="1"/>
</dbReference>
<dbReference type="OrthoDB" id="504078at2"/>
<feature type="domain" description="Alanine racemase N-terminal" evidence="4">
    <location>
        <begin position="8"/>
        <end position="223"/>
    </location>
</feature>
<protein>
    <submittedName>
        <fullName evidence="5">Alanine racemase</fullName>
    </submittedName>
</protein>
<dbReference type="GO" id="GO:0008784">
    <property type="term" value="F:alanine racemase activity"/>
    <property type="evidence" value="ECO:0007669"/>
    <property type="project" value="TreeGrafter"/>
</dbReference>
<dbReference type="EMBL" id="PNRF01000028">
    <property type="protein sequence ID" value="PMR74455.1"/>
    <property type="molecule type" value="Genomic_DNA"/>
</dbReference>
<evidence type="ECO:0000313" key="5">
    <source>
        <dbReference type="EMBL" id="PMR74455.1"/>
    </source>
</evidence>
<dbReference type="AlphaFoldDB" id="A0A2N7U1Y9"/>
<proteinExistence type="predicted"/>
<dbReference type="InterPro" id="IPR029066">
    <property type="entry name" value="PLP-binding_barrel"/>
</dbReference>
<reference evidence="5 6" key="1">
    <citation type="submission" date="2018-01" db="EMBL/GenBank/DDBJ databases">
        <title>Halomonas endophytica sp. nov., isolated from storage liquid in the stems of Populus euphratica.</title>
        <authorList>
            <person name="Chen C."/>
        </authorList>
    </citation>
    <scope>NUCLEOTIDE SEQUENCE [LARGE SCALE GENOMIC DNA]</scope>
    <source>
        <strain evidence="5 6">MC28</strain>
    </source>
</reference>